<feature type="compositionally biased region" description="Low complexity" evidence="3">
    <location>
        <begin position="858"/>
        <end position="874"/>
    </location>
</feature>
<feature type="compositionally biased region" description="Polar residues" evidence="3">
    <location>
        <begin position="768"/>
        <end position="784"/>
    </location>
</feature>
<protein>
    <recommendedName>
        <fullName evidence="8">RUN and SH3 domain-containing protein 1</fullName>
    </recommendedName>
</protein>
<feature type="compositionally biased region" description="Low complexity" evidence="3">
    <location>
        <begin position="266"/>
        <end position="282"/>
    </location>
</feature>
<feature type="compositionally biased region" description="Acidic residues" evidence="3">
    <location>
        <begin position="215"/>
        <end position="249"/>
    </location>
</feature>
<dbReference type="SUPFAM" id="SSF50044">
    <property type="entry name" value="SH3-domain"/>
    <property type="match status" value="1"/>
</dbReference>
<feature type="region of interest" description="Disordered" evidence="3">
    <location>
        <begin position="316"/>
        <end position="347"/>
    </location>
</feature>
<feature type="region of interest" description="Disordered" evidence="3">
    <location>
        <begin position="1195"/>
        <end position="1228"/>
    </location>
</feature>
<dbReference type="SMART" id="SM00593">
    <property type="entry name" value="RUN"/>
    <property type="match status" value="1"/>
</dbReference>
<feature type="region of interest" description="Disordered" evidence="3">
    <location>
        <begin position="1"/>
        <end position="112"/>
    </location>
</feature>
<feature type="compositionally biased region" description="Low complexity" evidence="3">
    <location>
        <begin position="91"/>
        <end position="102"/>
    </location>
</feature>
<feature type="compositionally biased region" description="Basic and acidic residues" evidence="3">
    <location>
        <begin position="165"/>
        <end position="185"/>
    </location>
</feature>
<dbReference type="InterPro" id="IPR037213">
    <property type="entry name" value="Run_dom_sf"/>
</dbReference>
<name>A0AAV2MCM8_KNICA</name>
<dbReference type="Proteomes" id="UP001497482">
    <property type="component" value="Chromosome 7"/>
</dbReference>
<evidence type="ECO:0000313" key="6">
    <source>
        <dbReference type="EMBL" id="CAL1611077.1"/>
    </source>
</evidence>
<sequence length="1787" mass="196637">MQSSSQPSKPRRFDATKRTVPKPRTSALPKEDKNMNTIPNPAARRVTKAPVASPRTRLGAQPRPPLYQPKSIAQKPAAANFKAAKPKAKTTRTSAANQLSASPAPPSLLPLDPNCNEPSLPCLCCDGRSPQDSNSMFNHNHNNNNTISLRQQMQLPAPPGPLFQKQEEMRVKEEQPKPALDEPQKDNAASMAASLENDNKSDHKLDISNNGVKVDEDDDDDDSSGDIDIDEEEEPDHYGDDEDDDDDDTLVPSCCDCPPSLLDFSLSSSTSSSSTSISSCSDLDSDSADQTYSMSSSNDQENLSFMLSPKVCCPESKPPARSLPSLPRSRNPFYLSSPASPDEGYPSALDSPDYLGIKEDCEMSKLSLLDFLESVGEFGKMERFSQVIQVARWDLEGEQHWDVLRDRIDHLDRLEKVNREVKLAYIAKLHEKGYDLSDLVEQDLSDIMDEMGNIDIPWKLYKNPKGKMQDSQEFSDAGVDLTAPSDCEDPLAPDSLTPSPIEAPPKPPARHASVTSDLHTYINISREPSTSVATSPTPLSTFSLHTTSPTFTTFRCEKSSPVTPPSIPPLPASKQLPYLTLYTAPSPTIPTPTPPIPPPRTRHLARKEAQRRAALLAEQEKSPDSLPPPTTRPPPLPPPPVISVTSTSPPAIPPPPALPPPPSFHALDVEIRKLLMLAGLTQAELLKISPELGNCVGGYEDEDDVDNVMSSCDFTVEDLEEDTQSGNGLVDSLCYRGVLEGKDNNEERKDVQKTTSFGEMARRRKKNTAYTSAPYYSTGPSNSKDNYEMLHYDSQRPSSPPPPPPPRPLPPIPSCANPKSSTLQANSAQPERFDWLIAFTPDSDEMRKRALVTSKKCASSSVKSSSTGSGPKTTTFKELRNRKSSSPPIKFINAAEPDPNIITPDPDLLYNLKWRRDKAGDGTQWEYTSQAQALFMQPPPALTSMAALQEMLQRAEEENAKKSISKLCSPQNTLGCSVSDSSLWNLGIKWEHEDGKMEGKNEESEVEVRGQADGERTAEFRTAASSPNPPLACSSLPYFLHSADQPLYPNSGNPFLDARPPNAVGENARRSRYDGSPFVYTGDFATDASDVSESLEDFGVDSICDYRDYEQENTQFAYKHERDPKSLCNSDYNSLKQSTPTAHNCPTPYKNFDVIMRYNTSSQKHQLSNRDKASKELPPLPAFYLYHPKNCPMHRGAPPRLSPIGALSPPQRSGLPPPGAPQSGLNSPLFPRSHTLPALAAPLYYPNLYPPVPPRAPPLPPKLYQEPSHVATVRSVSFAGSVHRAEPWMARDVGPPMRGLGLSHESLQEKRALVSAVSVAVEAILAQFSSSRTVVQKALSGDSAVNPSLGRLVLQCLCPALHGLLTDGLKPHHTDLIAGRRPNTAWSLVQASTRPGSKTQALFNLQARVGDLPQLRQSKHRFNAYVLGLLNIKHLDVWLSHLHTSHDVLETYYQPSSFMRLSLGACHPQFEELLLVLQPLSLLTFNLDLLFQHHHIHSPKIQSTAAHDTNTNQTEKCEQKYMESLSEEDITSGESGNASMSRSNSETTPSDRSSTNEEEDLLETSPQLRWVKEKEISSLPPPNMDEDSLTQQAGQVIQQGWEVMVRWGGRLSQNLTELSSGAVKKEELSSQHLQTHSDFVPVSSPRDAAQRPWGMDRLFGAPKSLTSPGALPAPTRRPSQWLAPGVTVLTRMVTSSTVPLLKKVTEPQEKTPTEHPSEEAEAVEVMDQPRPLRSVRTLCDHRGSGSELSFSKDEKLQILGSVDQDWIRCRRGNTEGLVPIGYTSLIM</sequence>
<dbReference type="SUPFAM" id="SSF140741">
    <property type="entry name" value="RUN domain-like"/>
    <property type="match status" value="1"/>
</dbReference>
<feature type="region of interest" description="Disordered" evidence="3">
    <location>
        <begin position="126"/>
        <end position="254"/>
    </location>
</feature>
<feature type="compositionally biased region" description="Pro residues" evidence="3">
    <location>
        <begin position="798"/>
        <end position="813"/>
    </location>
</feature>
<dbReference type="Gene3D" id="2.30.30.40">
    <property type="entry name" value="SH3 Domains"/>
    <property type="match status" value="1"/>
</dbReference>
<dbReference type="Pfam" id="PF00018">
    <property type="entry name" value="SH3_1"/>
    <property type="match status" value="1"/>
</dbReference>
<dbReference type="GO" id="GO:0031410">
    <property type="term" value="C:cytoplasmic vesicle"/>
    <property type="evidence" value="ECO:0007669"/>
    <property type="project" value="TreeGrafter"/>
</dbReference>
<feature type="domain" description="RUN" evidence="5">
    <location>
        <begin position="1348"/>
        <end position="1492"/>
    </location>
</feature>
<evidence type="ECO:0000256" key="3">
    <source>
        <dbReference type="SAM" id="MobiDB-lite"/>
    </source>
</evidence>
<feature type="region of interest" description="Disordered" evidence="3">
    <location>
        <begin position="1626"/>
        <end position="1648"/>
    </location>
</feature>
<proteinExistence type="predicted"/>
<evidence type="ECO:0000256" key="2">
    <source>
        <dbReference type="PROSITE-ProRule" id="PRU00192"/>
    </source>
</evidence>
<feature type="compositionally biased region" description="Pro residues" evidence="3">
    <location>
        <begin position="587"/>
        <end position="599"/>
    </location>
</feature>
<dbReference type="InterPro" id="IPR036028">
    <property type="entry name" value="SH3-like_dom_sf"/>
</dbReference>
<feature type="compositionally biased region" description="Pro residues" evidence="3">
    <location>
        <begin position="625"/>
        <end position="641"/>
    </location>
</feature>
<dbReference type="Pfam" id="PF02759">
    <property type="entry name" value="RUN"/>
    <property type="match status" value="1"/>
</dbReference>
<dbReference type="PANTHER" id="PTHR15591:SF11">
    <property type="entry name" value="AP-4 COMPLEX ACCESSORY SUBUNIT RUSC1"/>
    <property type="match status" value="1"/>
</dbReference>
<feature type="region of interest" description="Disordered" evidence="3">
    <location>
        <begin position="858"/>
        <end position="898"/>
    </location>
</feature>
<dbReference type="InterPro" id="IPR001452">
    <property type="entry name" value="SH3_domain"/>
</dbReference>
<evidence type="ECO:0000259" key="5">
    <source>
        <dbReference type="PROSITE" id="PS50826"/>
    </source>
</evidence>
<dbReference type="InterPro" id="IPR004012">
    <property type="entry name" value="Run_dom"/>
</dbReference>
<keyword evidence="1 2" id="KW-0728">SH3 domain</keyword>
<dbReference type="SMART" id="SM00326">
    <property type="entry name" value="SH3"/>
    <property type="match status" value="1"/>
</dbReference>
<accession>A0AAV2MCM8</accession>
<feature type="compositionally biased region" description="Basic and acidic residues" evidence="3">
    <location>
        <begin position="785"/>
        <end position="794"/>
    </location>
</feature>
<dbReference type="PROSITE" id="PS50002">
    <property type="entry name" value="SH3"/>
    <property type="match status" value="1"/>
</dbReference>
<feature type="region of interest" description="Disordered" evidence="3">
    <location>
        <begin position="582"/>
        <end position="659"/>
    </location>
</feature>
<feature type="region of interest" description="Disordered" evidence="3">
    <location>
        <begin position="1520"/>
        <end position="1588"/>
    </location>
</feature>
<reference evidence="6 7" key="1">
    <citation type="submission" date="2024-04" db="EMBL/GenBank/DDBJ databases">
        <authorList>
            <person name="Waldvogel A.-M."/>
            <person name="Schoenle A."/>
        </authorList>
    </citation>
    <scope>NUCLEOTIDE SEQUENCE [LARGE SCALE GENOMIC DNA]</scope>
</reference>
<keyword evidence="7" id="KW-1185">Reference proteome</keyword>
<feature type="region of interest" description="Disordered" evidence="3">
    <location>
        <begin position="745"/>
        <end position="827"/>
    </location>
</feature>
<feature type="domain" description="SH3" evidence="4">
    <location>
        <begin position="1730"/>
        <end position="1787"/>
    </location>
</feature>
<feature type="compositionally biased region" description="Low complexity" evidence="3">
    <location>
        <begin position="73"/>
        <end position="83"/>
    </location>
</feature>
<dbReference type="EMBL" id="OZ035829">
    <property type="protein sequence ID" value="CAL1611077.1"/>
    <property type="molecule type" value="Genomic_DNA"/>
</dbReference>
<organism evidence="6 7">
    <name type="scientific">Knipowitschia caucasica</name>
    <name type="common">Caucasian dwarf goby</name>
    <name type="synonym">Pomatoschistus caucasicus</name>
    <dbReference type="NCBI Taxonomy" id="637954"/>
    <lineage>
        <taxon>Eukaryota</taxon>
        <taxon>Metazoa</taxon>
        <taxon>Chordata</taxon>
        <taxon>Craniata</taxon>
        <taxon>Vertebrata</taxon>
        <taxon>Euteleostomi</taxon>
        <taxon>Actinopterygii</taxon>
        <taxon>Neopterygii</taxon>
        <taxon>Teleostei</taxon>
        <taxon>Neoteleostei</taxon>
        <taxon>Acanthomorphata</taxon>
        <taxon>Gobiaria</taxon>
        <taxon>Gobiiformes</taxon>
        <taxon>Gobioidei</taxon>
        <taxon>Gobiidae</taxon>
        <taxon>Gobiinae</taxon>
        <taxon>Knipowitschia</taxon>
    </lineage>
</organism>
<feature type="region of interest" description="Disordered" evidence="3">
    <location>
        <begin position="467"/>
        <end position="514"/>
    </location>
</feature>
<dbReference type="PANTHER" id="PTHR15591">
    <property type="entry name" value="RUN AND SH3 DOMAIN CONTAINING"/>
    <property type="match status" value="1"/>
</dbReference>
<dbReference type="Gene3D" id="1.20.58.900">
    <property type="match status" value="1"/>
</dbReference>
<evidence type="ECO:0000313" key="7">
    <source>
        <dbReference type="Proteomes" id="UP001497482"/>
    </source>
</evidence>
<feature type="compositionally biased region" description="Polar residues" evidence="3">
    <location>
        <begin position="817"/>
        <end position="827"/>
    </location>
</feature>
<feature type="compositionally biased region" description="Polar residues" evidence="3">
    <location>
        <begin position="1532"/>
        <end position="1553"/>
    </location>
</feature>
<feature type="compositionally biased region" description="Low complexity" evidence="3">
    <location>
        <begin position="319"/>
        <end position="332"/>
    </location>
</feature>
<evidence type="ECO:0000259" key="4">
    <source>
        <dbReference type="PROSITE" id="PS50002"/>
    </source>
</evidence>
<evidence type="ECO:0000256" key="1">
    <source>
        <dbReference type="ARBA" id="ARBA00022443"/>
    </source>
</evidence>
<feature type="compositionally biased region" description="Polar residues" evidence="3">
    <location>
        <begin position="288"/>
        <end position="300"/>
    </location>
</feature>
<feature type="region of interest" description="Disordered" evidence="3">
    <location>
        <begin position="995"/>
        <end position="1015"/>
    </location>
</feature>
<feature type="compositionally biased region" description="Pro residues" evidence="3">
    <location>
        <begin position="650"/>
        <end position="659"/>
    </location>
</feature>
<feature type="region of interest" description="Disordered" evidence="3">
    <location>
        <begin position="266"/>
        <end position="300"/>
    </location>
</feature>
<gene>
    <name evidence="6" type="ORF">KC01_LOCUS37557</name>
</gene>
<evidence type="ECO:0008006" key="8">
    <source>
        <dbReference type="Google" id="ProtNLM"/>
    </source>
</evidence>
<dbReference type="PROSITE" id="PS50826">
    <property type="entry name" value="RUN"/>
    <property type="match status" value="1"/>
</dbReference>
<feature type="compositionally biased region" description="Basic and acidic residues" evidence="3">
    <location>
        <begin position="197"/>
        <end position="206"/>
    </location>
</feature>
<dbReference type="InterPro" id="IPR047343">
    <property type="entry name" value="RUSC1_2"/>
</dbReference>